<gene>
    <name evidence="3" type="ORF">RG47T_1659</name>
</gene>
<evidence type="ECO:0000313" key="3">
    <source>
        <dbReference type="EMBL" id="OKS86208.1"/>
    </source>
</evidence>
<reference evidence="3 4" key="1">
    <citation type="submission" date="2016-11" db="EMBL/GenBank/DDBJ databases">
        <title>Whole Genome Sequencing of Mucilaginibacter polytrichastri RG4-7(T) isolated from the moss sample.</title>
        <authorList>
            <person name="Li Y."/>
        </authorList>
    </citation>
    <scope>NUCLEOTIDE SEQUENCE [LARGE SCALE GENOMIC DNA]</scope>
    <source>
        <strain evidence="3 4">RG4-7</strain>
    </source>
</reference>
<feature type="transmembrane region" description="Helical" evidence="1">
    <location>
        <begin position="154"/>
        <end position="172"/>
    </location>
</feature>
<feature type="signal peptide" evidence="2">
    <location>
        <begin position="1"/>
        <end position="19"/>
    </location>
</feature>
<keyword evidence="4" id="KW-1185">Reference proteome</keyword>
<protein>
    <submittedName>
        <fullName evidence="3">Uncharacterized protein</fullName>
    </submittedName>
</protein>
<dbReference type="STRING" id="1302689.RG47T_1659"/>
<dbReference type="Proteomes" id="UP000186720">
    <property type="component" value="Unassembled WGS sequence"/>
</dbReference>
<accession>A0A1Q5ZWW3</accession>
<feature type="chain" id="PRO_5010326684" evidence="2">
    <location>
        <begin position="20"/>
        <end position="180"/>
    </location>
</feature>
<keyword evidence="1" id="KW-0812">Transmembrane</keyword>
<dbReference type="EMBL" id="MPPL01000001">
    <property type="protein sequence ID" value="OKS86208.1"/>
    <property type="molecule type" value="Genomic_DNA"/>
</dbReference>
<organism evidence="3 4">
    <name type="scientific">Mucilaginibacter polytrichastri</name>
    <dbReference type="NCBI Taxonomy" id="1302689"/>
    <lineage>
        <taxon>Bacteria</taxon>
        <taxon>Pseudomonadati</taxon>
        <taxon>Bacteroidota</taxon>
        <taxon>Sphingobacteriia</taxon>
        <taxon>Sphingobacteriales</taxon>
        <taxon>Sphingobacteriaceae</taxon>
        <taxon>Mucilaginibacter</taxon>
    </lineage>
</organism>
<sequence length="180" mass="20716">MKKYFLLALICLAYGSVYAQPNPDSLAYQNQRKIINDMLAARAAKFSQYDASLSKHTGIFGMQTKKDIRRSNDILMDIVSTDNNILQQTKVLLTLKNNQLDYRTFQQQSIQTKVKETEDNTIGFMTTINKLRNQNEKLKAQVQIAEKSESKMKFWLIILLILFIITSILLIAGKYRTIKA</sequence>
<keyword evidence="2" id="KW-0732">Signal</keyword>
<keyword evidence="1" id="KW-1133">Transmembrane helix</keyword>
<dbReference type="AlphaFoldDB" id="A0A1Q5ZWW3"/>
<evidence type="ECO:0000313" key="4">
    <source>
        <dbReference type="Proteomes" id="UP000186720"/>
    </source>
</evidence>
<keyword evidence="1" id="KW-0472">Membrane</keyword>
<proteinExistence type="predicted"/>
<comment type="caution">
    <text evidence="3">The sequence shown here is derived from an EMBL/GenBank/DDBJ whole genome shotgun (WGS) entry which is preliminary data.</text>
</comment>
<name>A0A1Q5ZWW3_9SPHI</name>
<evidence type="ECO:0000256" key="2">
    <source>
        <dbReference type="SAM" id="SignalP"/>
    </source>
</evidence>
<dbReference type="RefSeq" id="WP_074488932.1">
    <property type="nucleotide sequence ID" value="NZ_FPAM01000013.1"/>
</dbReference>
<evidence type="ECO:0000256" key="1">
    <source>
        <dbReference type="SAM" id="Phobius"/>
    </source>
</evidence>